<evidence type="ECO:0000256" key="1">
    <source>
        <dbReference type="SAM" id="Phobius"/>
    </source>
</evidence>
<keyword evidence="1" id="KW-0472">Membrane</keyword>
<dbReference type="AlphaFoldDB" id="A0A7C8IDB1"/>
<keyword evidence="1" id="KW-0812">Transmembrane</keyword>
<dbReference type="InterPro" id="IPR031352">
    <property type="entry name" value="SesA"/>
</dbReference>
<protein>
    <recommendedName>
        <fullName evidence="2">NACHT-NTPase and P-loop NTPases N-terminal domain-containing protein</fullName>
    </recommendedName>
</protein>
<gene>
    <name evidence="3" type="ORF">BDV95DRAFT_326705</name>
</gene>
<evidence type="ECO:0000313" key="3">
    <source>
        <dbReference type="EMBL" id="KAF2874212.1"/>
    </source>
</evidence>
<accession>A0A7C8IDB1</accession>
<feature type="domain" description="NACHT-NTPase and P-loop NTPases N-terminal" evidence="2">
    <location>
        <begin position="12"/>
        <end position="136"/>
    </location>
</feature>
<keyword evidence="1" id="KW-1133">Transmembrane helix</keyword>
<keyword evidence="4" id="KW-1185">Reference proteome</keyword>
<proteinExistence type="predicted"/>
<evidence type="ECO:0000259" key="2">
    <source>
        <dbReference type="Pfam" id="PF17107"/>
    </source>
</evidence>
<comment type="caution">
    <text evidence="3">The sequence shown here is derived from an EMBL/GenBank/DDBJ whole genome shotgun (WGS) entry which is preliminary data.</text>
</comment>
<dbReference type="Pfam" id="PF17107">
    <property type="entry name" value="SesA"/>
    <property type="match status" value="1"/>
</dbReference>
<feature type="transmembrane region" description="Helical" evidence="1">
    <location>
        <begin position="6"/>
        <end position="25"/>
    </location>
</feature>
<reference evidence="3 4" key="1">
    <citation type="submission" date="2020-01" db="EMBL/GenBank/DDBJ databases">
        <authorList>
            <consortium name="DOE Joint Genome Institute"/>
            <person name="Haridas S."/>
            <person name="Albert R."/>
            <person name="Binder M."/>
            <person name="Bloem J."/>
            <person name="Labutti K."/>
            <person name="Salamov A."/>
            <person name="Andreopoulos B."/>
            <person name="Baker S.E."/>
            <person name="Barry K."/>
            <person name="Bills G."/>
            <person name="Bluhm B.H."/>
            <person name="Cannon C."/>
            <person name="Castanera R."/>
            <person name="Culley D.E."/>
            <person name="Daum C."/>
            <person name="Ezra D."/>
            <person name="Gonzalez J.B."/>
            <person name="Henrissat B."/>
            <person name="Kuo A."/>
            <person name="Liang C."/>
            <person name="Lipzen A."/>
            <person name="Lutzoni F."/>
            <person name="Magnuson J."/>
            <person name="Mondo S."/>
            <person name="Nolan M."/>
            <person name="Ohm R."/>
            <person name="Pangilinan J."/>
            <person name="Park H.-J.H."/>
            <person name="Ramirez L."/>
            <person name="Alfaro M."/>
            <person name="Sun H."/>
            <person name="Tritt A."/>
            <person name="Yoshinaga Y."/>
            <person name="Zwiers L.-H.L."/>
            <person name="Turgeon B.G."/>
            <person name="Goodwin S.B."/>
            <person name="Spatafora J.W."/>
            <person name="Crous P.W."/>
            <person name="Grigoriev I.V."/>
        </authorList>
    </citation>
    <scope>NUCLEOTIDE SEQUENCE [LARGE SCALE GENOMIC DNA]</scope>
    <source>
        <strain evidence="3 4">CBS 611.86</strain>
    </source>
</reference>
<dbReference type="EMBL" id="JAADJZ010000006">
    <property type="protein sequence ID" value="KAF2874212.1"/>
    <property type="molecule type" value="Genomic_DNA"/>
</dbReference>
<name>A0A7C8IDB1_9PLEO</name>
<evidence type="ECO:0000313" key="4">
    <source>
        <dbReference type="Proteomes" id="UP000481861"/>
    </source>
</evidence>
<organism evidence="3 4">
    <name type="scientific">Massariosphaeria phaeospora</name>
    <dbReference type="NCBI Taxonomy" id="100035"/>
    <lineage>
        <taxon>Eukaryota</taxon>
        <taxon>Fungi</taxon>
        <taxon>Dikarya</taxon>
        <taxon>Ascomycota</taxon>
        <taxon>Pezizomycotina</taxon>
        <taxon>Dothideomycetes</taxon>
        <taxon>Pleosporomycetidae</taxon>
        <taxon>Pleosporales</taxon>
        <taxon>Pleosporales incertae sedis</taxon>
        <taxon>Massariosphaeria</taxon>
    </lineage>
</organism>
<sequence>MAEVVAGIGAAASIVQLIVFTTHVIRRLGEYREHTAEIPTVFRQIAIELPVLEHTLKQLQLSYDSGNIGAKTRAAIEPAIEECQQAVKTQDATFARLTPATTDSLRKKFGKALKGILQDSNVEKNIAKIRTLVHSLTLASYL</sequence>
<dbReference type="Proteomes" id="UP000481861">
    <property type="component" value="Unassembled WGS sequence"/>
</dbReference>